<organism evidence="5 6">
    <name type="scientific">Symbiodinium necroappetens</name>
    <dbReference type="NCBI Taxonomy" id="1628268"/>
    <lineage>
        <taxon>Eukaryota</taxon>
        <taxon>Sar</taxon>
        <taxon>Alveolata</taxon>
        <taxon>Dinophyceae</taxon>
        <taxon>Suessiales</taxon>
        <taxon>Symbiodiniaceae</taxon>
        <taxon>Symbiodinium</taxon>
    </lineage>
</organism>
<feature type="compositionally biased region" description="Basic and acidic residues" evidence="4">
    <location>
        <begin position="2740"/>
        <end position="2766"/>
    </location>
</feature>
<keyword evidence="1" id="KW-0677">Repeat</keyword>
<dbReference type="Gene3D" id="1.25.40.20">
    <property type="entry name" value="Ankyrin repeat-containing domain"/>
    <property type="match status" value="7"/>
</dbReference>
<feature type="repeat" description="ANK" evidence="3">
    <location>
        <begin position="2889"/>
        <end position="2921"/>
    </location>
</feature>
<dbReference type="OrthoDB" id="448923at2759"/>
<feature type="region of interest" description="Disordered" evidence="4">
    <location>
        <begin position="2736"/>
        <end position="2767"/>
    </location>
</feature>
<dbReference type="PANTHER" id="PTHR24198:SF165">
    <property type="entry name" value="ANKYRIN REPEAT-CONTAINING PROTEIN-RELATED"/>
    <property type="match status" value="1"/>
</dbReference>
<feature type="repeat" description="ANK" evidence="3">
    <location>
        <begin position="2953"/>
        <end position="2985"/>
    </location>
</feature>
<dbReference type="PROSITE" id="PS50088">
    <property type="entry name" value="ANK_REPEAT"/>
    <property type="match status" value="10"/>
</dbReference>
<dbReference type="InterPro" id="IPR011335">
    <property type="entry name" value="Restrct_endonuc-II-like"/>
</dbReference>
<dbReference type="Pfam" id="PF00023">
    <property type="entry name" value="Ank"/>
    <property type="match status" value="1"/>
</dbReference>
<keyword evidence="2 3" id="KW-0040">ANK repeat</keyword>
<feature type="region of interest" description="Disordered" evidence="4">
    <location>
        <begin position="184"/>
        <end position="224"/>
    </location>
</feature>
<proteinExistence type="predicted"/>
<evidence type="ECO:0000256" key="3">
    <source>
        <dbReference type="PROSITE-ProRule" id="PRU00023"/>
    </source>
</evidence>
<sequence length="3075" mass="343296">MDLLRCLEDDSSGQLRGMLFRGDLLPILQLCKASLHSRALWTDDLKRDVARLREVLHPLQTTHLRIPGFHTAHNIKVLHRHQNTAGPVTPPRQTEILRRWMTHNELGDLLSPSDAILVLNAWPRTTRDIGAALSDFLTETNACFEYKFIRPTASSPSRPTLRIHFLYRGIAGTLVATPAVQQQQVAQPQRHPLQATNGSQHAYRKPSTDPGSPRHQPPPDTNHTCRAFLQQQKHDGAGPFGSMLARQELLPLLKTCRTIQRSKKPWITTLKDDVAHLHKVLAPLNTKPLRLPGFDGPPAISVLSRPPTEQQQPSVTTPNPDHLLLWMVRKKLAGYTPSEAILIMNAWPATTRRAGAALSDFLTETHATMEYTASPISHSLQASPSSGTCGRLEQPDKARVRAPRTTHLNSSAMEKQRPKEPTQALVVKRTWVTRILKANKTWELRGTSLKKRGRFALAVSKISLLAGEITFVDSFPVGIRRDGKWQPFSNSTEDQERFLLRPENLQKHQVDPNSISYHIVYAWVMTAPQTYNPERPYTPQPAWKREHTRPTAPTTQQIPARNMTDKKQEERKITLYTEGLDHLLPLSLTRSPQPPTHFPARGQGPLPAKLPENFVNDRLQYVNGHERDKHLLFDHTMHSYFWKNTRVRESVTQLIHRHAEGFDADQTLKHMSQGDRWPRPGYLRATMEPDIVDKIGRLPAGPRILASFQQANRNEEELCQQVRAAVQQGSPQDVTTLQSIAMSSSEIKMKWTTARDEAAQEGTWMHAQFECLLNGGSVQEMTPEIALLFKFLGTLQEATAYRTEWKIYADDMDVAGSIDFVVQQADGCLVLVDWKRSSRIASRGDHFNRFMRPPLTHLPDSTLAHYHLQLNIYRWILQRHYHQVVTEMYIVGTHPDNGQEPWVQQVDILDHETAKLVGEATKACKEARKRKGEELLRIFNMAGEELLEITLKEPQTASAVKRQVQTRTGLPRFRQRLLGHNGPLGDADMVSAPADLQLVKLDYAPTNRQDTVQMIAAARSPTPARLEQLLSRPLDPNCARATFFSTTTPLEAATKGRRSENIKLLLEARVNANTDEDHGLLLRAAQRQDQTAVQLLIAAQCNLETRNHHGTTALAAAARKSNVHIVQMLLQARADMEAANNNRRRPLALAAWGGEPAIVLTLLAARCNPLVAEPRHPDAIPASTAKDIFLSACLRASSTAMREALLAGSRSLIDKPNLETREPTEPAATRPRPSADAIDRLKGLSPKVPRKAKSATHFYQPAMLRVRSCSGQVLCTIDPAARKNKDALVLDDLTLTIGSQLHVPAHRISIHAADGHKPPSPTMTWADCQQPSVTEDQELLAVVRHFRDGGAPELSLAIEKQQHEEVCSLLESLVDPNIAISHDKSYGPCSPLCITAYTNFGEPSLAQALIAAHANLDGKHVAISPLTAACEARNMRMVNFLLEADADVNRPTWFMDTPLLIAVSMDSAPLVRLLIRHRANIRQQDRWQRGPIERAFQHRAPHAAACLVLASAQVQPYTDTNCLLHVAASRGSITWIKLLLRAGADPQGKDANGRSPANVLPRLPTFQQRQQLRLSQTKRPDGSPSQEVAPHDGKTPPPQARDDPVRRHTPPSPVTLVPFQSENLEAAARRFHSAGLQALIYHLREDNRCLTMLATHLEKTLVYVLQMTARSQLKTRQFPRSGPRQNDMGRMVQQRAKSGTTTTSLRIYTLSGAELRDLPEIPDRATAGHLKTQLQITHGIPRFRVKLFSGTDNTSDGDSECGDRVVTALQAAARENYEDIIELLLEAHADLHAPGNNTALWWAAAKDSTHALRTLLHARAEPNNTNARNETALLEAAWRNHDIAANLLIQARANLESRDNHDRTALVAACIADSQDVAISLLCVRADFMQLIQHEDTTPVIKTTAMCAAAAANHLDALEALLEADACIDAAGDSQVTPLWHAAKEGIAEAVELLLRRKANPNADNYAMPERGSALCAAASRGHNAVITLLLAARANPNFLCSFNETPLIKAYMYGKADTARLLLHAKADFGRPSPHQMSRRDTDRMQATMHRWAQDLLPSKAKRQRPEGKRVSWCLGNFARRTRQKTSALHQLRICKLSGEVVAHTDAHRHQTLLSLLTCLEPTCGVSKHRIRLLQDGHVLQRDVSLQASAALDLQVVLLPYMQSNNEIARSFREALHDQDTVKLENLLWQPVDPNTTFSRYLPRPITALELALLNPGPLTKTMLSTLLEAKAAPDRPENQGVLCMALEREEEDCVQLLLRHRADPNRSSNRITPIDIACQRCHQTMSFQYREPRTAVMLLSAGADVQPMLRDANSWTMQSTPKDYLDYMHPRTLASTVSLVRAAATLSTPTVMRQIIEAAKCANVCIMPACLCSAAHKGNEDAVRWLLGARAAVDSHICHFVLSGAHNLLFSNHKRRTALALAARRGHHATVNVLLEARADPNKRLDGQTALLQAAAHEAPEAVVRSILKAAAEVNQEDSSGRTALRLALLSRKAPDVGVVQALLRAKADKQHRDHFGKTIFSIAAQRLDNAILSIDATTMSDDMDDDFQGANHLIGSADQANYQDEFDDWDWLEQEMQREAEENEREREAWNKEMKIQIAYSKRLANMTVKYMNTKSEEIHASKPYPSCQLDCVSFREAWLETLHEGHNPDRYLSLHQLRDRRQRTKKPLRAEVLQHRSPREVLLHDLDSSRIGPISLDATELTLDGRMITDSWNWRDFLQCSGSNGTVHVHIVSPADKQEKKGRSPTHPKDVRSKHTPAKQDPRPMVLSSKTVTIYMAASGNKIADIELGEGQRRLQDVAIQLQPQVNATRFQQRLLPDEDRDELHGRQVLDSDTNQLFLILLPYIDICQNDEAELLDAIEEGNTTKVEAILHRPQHPDQTACQDYQPTALVLAAHNNHTDIVDLLLEARADVARRSNSRALLEAIWNENFPVTEMLLAARATPHPQPEDESTPLQEAVVAQNWDIMSLLLEAGARPNDRDQEGNTALHFACDQPYIQPVLTLLQYRANLEATNDDGETPTAVAQAAAAMRDLVLGTCRGPSARHNMSGIRESSDTDEENSWECESQEDEDD</sequence>
<evidence type="ECO:0000256" key="2">
    <source>
        <dbReference type="ARBA" id="ARBA00023043"/>
    </source>
</evidence>
<feature type="repeat" description="ANK" evidence="3">
    <location>
        <begin position="2416"/>
        <end position="2448"/>
    </location>
</feature>
<protein>
    <submittedName>
        <fullName evidence="5">ANKHD1 protein</fullName>
    </submittedName>
</protein>
<dbReference type="GO" id="GO:0006281">
    <property type="term" value="P:DNA repair"/>
    <property type="evidence" value="ECO:0007669"/>
    <property type="project" value="UniProtKB-ARBA"/>
</dbReference>
<dbReference type="Gene3D" id="2.30.130.30">
    <property type="entry name" value="Hypothetical protein"/>
    <property type="match status" value="1"/>
</dbReference>
<comment type="caution">
    <text evidence="5">The sequence shown here is derived from an EMBL/GenBank/DDBJ whole genome shotgun (WGS) entry which is preliminary data.</text>
</comment>
<feature type="region of interest" description="Disordered" evidence="4">
    <location>
        <begin position="540"/>
        <end position="567"/>
    </location>
</feature>
<feature type="repeat" description="ANK" evidence="3">
    <location>
        <begin position="1519"/>
        <end position="1551"/>
    </location>
</feature>
<dbReference type="SUPFAM" id="SSF52980">
    <property type="entry name" value="Restriction endonuclease-like"/>
    <property type="match status" value="1"/>
</dbReference>
<gene>
    <name evidence="5" type="primary">ANKHD1</name>
    <name evidence="5" type="ORF">SNEC2469_LOCUS16994</name>
</gene>
<feature type="region of interest" description="Disordered" evidence="4">
    <location>
        <begin position="1215"/>
        <end position="1238"/>
    </location>
</feature>
<dbReference type="Pfam" id="PF13857">
    <property type="entry name" value="Ank_5"/>
    <property type="match status" value="1"/>
</dbReference>
<reference evidence="5" key="1">
    <citation type="submission" date="2021-02" db="EMBL/GenBank/DDBJ databases">
        <authorList>
            <person name="Dougan E. K."/>
            <person name="Rhodes N."/>
            <person name="Thang M."/>
            <person name="Chan C."/>
        </authorList>
    </citation>
    <scope>NUCLEOTIDE SEQUENCE</scope>
</reference>
<feature type="compositionally biased region" description="Basic and acidic residues" evidence="4">
    <location>
        <begin position="1589"/>
        <end position="1606"/>
    </location>
</feature>
<dbReference type="Proteomes" id="UP000601435">
    <property type="component" value="Unassembled WGS sequence"/>
</dbReference>
<dbReference type="InterPro" id="IPR011604">
    <property type="entry name" value="PDDEXK-like_dom_sf"/>
</dbReference>
<feature type="repeat" description="ANK" evidence="3">
    <location>
        <begin position="2448"/>
        <end position="2481"/>
    </location>
</feature>
<feature type="compositionally biased region" description="Polar residues" evidence="4">
    <location>
        <begin position="378"/>
        <end position="388"/>
    </location>
</feature>
<name>A0A812UMY1_9DINO</name>
<evidence type="ECO:0000313" key="6">
    <source>
        <dbReference type="Proteomes" id="UP000601435"/>
    </source>
</evidence>
<dbReference type="PANTHER" id="PTHR24198">
    <property type="entry name" value="ANKYRIN REPEAT AND PROTEIN KINASE DOMAIN-CONTAINING PROTEIN"/>
    <property type="match status" value="1"/>
</dbReference>
<dbReference type="PROSITE" id="PS50297">
    <property type="entry name" value="ANK_REP_REGION"/>
    <property type="match status" value="4"/>
</dbReference>
<evidence type="ECO:0000256" key="1">
    <source>
        <dbReference type="ARBA" id="ARBA00022737"/>
    </source>
</evidence>
<keyword evidence="6" id="KW-1185">Reference proteome</keyword>
<feature type="compositionally biased region" description="Basic and acidic residues" evidence="4">
    <location>
        <begin position="1215"/>
        <end position="1224"/>
    </location>
</feature>
<feature type="repeat" description="ANK" evidence="3">
    <location>
        <begin position="1764"/>
        <end position="1796"/>
    </location>
</feature>
<dbReference type="InterPro" id="IPR036770">
    <property type="entry name" value="Ankyrin_rpt-contain_sf"/>
</dbReference>
<feature type="compositionally biased region" description="Acidic residues" evidence="4">
    <location>
        <begin position="3058"/>
        <end position="3075"/>
    </location>
</feature>
<dbReference type="Pfam" id="PF12796">
    <property type="entry name" value="Ank_2"/>
    <property type="match status" value="7"/>
</dbReference>
<feature type="repeat" description="ANK" evidence="3">
    <location>
        <begin position="1454"/>
        <end position="1486"/>
    </location>
</feature>
<evidence type="ECO:0000256" key="4">
    <source>
        <dbReference type="SAM" id="MobiDB-lite"/>
    </source>
</evidence>
<dbReference type="SUPFAM" id="SSF48403">
    <property type="entry name" value="Ankyrin repeat"/>
    <property type="match status" value="5"/>
</dbReference>
<feature type="repeat" description="ANK" evidence="3">
    <location>
        <begin position="2986"/>
        <end position="3018"/>
    </location>
</feature>
<feature type="repeat" description="ANK" evidence="3">
    <location>
        <begin position="1934"/>
        <end position="1966"/>
    </location>
</feature>
<dbReference type="Gene3D" id="3.90.320.10">
    <property type="match status" value="1"/>
</dbReference>
<feature type="region of interest" description="Disordered" evidence="4">
    <location>
        <begin position="1674"/>
        <end position="1698"/>
    </location>
</feature>
<feature type="region of interest" description="Disordered" evidence="4">
    <location>
        <begin position="1570"/>
        <end position="1618"/>
    </location>
</feature>
<dbReference type="InterPro" id="IPR002110">
    <property type="entry name" value="Ankyrin_rpt"/>
</dbReference>
<dbReference type="SMART" id="SM00248">
    <property type="entry name" value="ANK"/>
    <property type="match status" value="25"/>
</dbReference>
<feature type="region of interest" description="Disordered" evidence="4">
    <location>
        <begin position="3043"/>
        <end position="3075"/>
    </location>
</feature>
<feature type="region of interest" description="Disordered" evidence="4">
    <location>
        <begin position="378"/>
        <end position="400"/>
    </location>
</feature>
<dbReference type="EMBL" id="CAJNJA010027875">
    <property type="protein sequence ID" value="CAE7588122.1"/>
    <property type="molecule type" value="Genomic_DNA"/>
</dbReference>
<dbReference type="CDD" id="cd17039">
    <property type="entry name" value="Ubl_ubiquitin_like"/>
    <property type="match status" value="1"/>
</dbReference>
<feature type="repeat" description="ANK" evidence="3">
    <location>
        <begin position="1109"/>
        <end position="1141"/>
    </location>
</feature>
<evidence type="ECO:0000313" key="5">
    <source>
        <dbReference type="EMBL" id="CAE7588122.1"/>
    </source>
</evidence>
<accession>A0A812UMY1</accession>